<protein>
    <recommendedName>
        <fullName evidence="4">Disease resistance R13L4/SHOC-2-like LRR domain-containing protein</fullName>
    </recommendedName>
</protein>
<feature type="region of interest" description="Disordered" evidence="2">
    <location>
        <begin position="190"/>
        <end position="209"/>
    </location>
</feature>
<feature type="chain" id="PRO_5043721813" description="Disease resistance R13L4/SHOC-2-like LRR domain-containing protein" evidence="3">
    <location>
        <begin position="19"/>
        <end position="707"/>
    </location>
</feature>
<feature type="region of interest" description="Disordered" evidence="2">
    <location>
        <begin position="73"/>
        <end position="94"/>
    </location>
</feature>
<dbReference type="PANTHER" id="PTHR47186">
    <property type="entry name" value="LEUCINE-RICH REPEAT-CONTAINING PROTEIN 57"/>
    <property type="match status" value="1"/>
</dbReference>
<dbReference type="Proteomes" id="UP001459277">
    <property type="component" value="Unassembled WGS sequence"/>
</dbReference>
<evidence type="ECO:0000256" key="2">
    <source>
        <dbReference type="SAM" id="MobiDB-lite"/>
    </source>
</evidence>
<evidence type="ECO:0000313" key="6">
    <source>
        <dbReference type="Proteomes" id="UP001459277"/>
    </source>
</evidence>
<dbReference type="AlphaFoldDB" id="A0AAW2DAK5"/>
<feature type="compositionally biased region" description="Polar residues" evidence="2">
    <location>
        <begin position="543"/>
        <end position="555"/>
    </location>
</feature>
<evidence type="ECO:0000313" key="5">
    <source>
        <dbReference type="EMBL" id="KAL0006872.1"/>
    </source>
</evidence>
<reference evidence="5 6" key="1">
    <citation type="submission" date="2024-01" db="EMBL/GenBank/DDBJ databases">
        <title>A telomere-to-telomere, gap-free genome of sweet tea (Lithocarpus litseifolius).</title>
        <authorList>
            <person name="Zhou J."/>
        </authorList>
    </citation>
    <scope>NUCLEOTIDE SEQUENCE [LARGE SCALE GENOMIC DNA]</scope>
    <source>
        <strain evidence="5">Zhou-2022a</strain>
        <tissue evidence="5">Leaf</tissue>
    </source>
</reference>
<name>A0AAW2DAK5_9ROSI</name>
<feature type="domain" description="Disease resistance R13L4/SHOC-2-like LRR" evidence="4">
    <location>
        <begin position="366"/>
        <end position="463"/>
    </location>
</feature>
<dbReference type="EMBL" id="JAZDWU010000003">
    <property type="protein sequence ID" value="KAL0006872.1"/>
    <property type="molecule type" value="Genomic_DNA"/>
</dbReference>
<comment type="caution">
    <text evidence="5">The sequence shown here is derived from an EMBL/GenBank/DDBJ whole genome shotgun (WGS) entry which is preliminary data.</text>
</comment>
<feature type="compositionally biased region" description="Low complexity" evidence="2">
    <location>
        <begin position="77"/>
        <end position="91"/>
    </location>
</feature>
<feature type="signal peptide" evidence="3">
    <location>
        <begin position="1"/>
        <end position="18"/>
    </location>
</feature>
<evidence type="ECO:0000259" key="4">
    <source>
        <dbReference type="Pfam" id="PF23598"/>
    </source>
</evidence>
<keyword evidence="6" id="KW-1185">Reference proteome</keyword>
<dbReference type="InterPro" id="IPR055414">
    <property type="entry name" value="LRR_R13L4/SHOC2-like"/>
</dbReference>
<dbReference type="Pfam" id="PF23598">
    <property type="entry name" value="LRR_14"/>
    <property type="match status" value="1"/>
</dbReference>
<sequence length="707" mass="80088">MVLAVAVQLWVAVTMAEAVVAVADRGRCWLWLDALTMSSSVDISTQNDEFLTFENIIATLSTLLTRLSQFKDSVPQSSSSNNTTYNNSGSNDLKNGHSFNEECLVTHRQFDKLQRDLNQIKEAFHKLKNFEHDAGEPIKNLECCLDDITNIVSEASNDAFPNKEVQAKLSAIKKDALKLKLNFPSLRPKMSTKDSVHRRPRPTNGSNSVVNEFPSLHMNHKFVCSSVFTEFKEVFENLDMRLKLCLLSFAVLPEDVVVKRRLLINWAYLVKDEDGTLEKVLKSSPDLDQEKLQTIFNVNESFPDLRFESFAKIKKVSIVEWFSRMKNVLVLYLGRWKSSDQHNIEEQSSDQGHIVWEGSLENHIEVESTEFLEGLKNMKRLRLLSLQGISRINELPDSIGKLANLRILDLKACHNLEALPEGIALLKKLSHLDISECYLLDSMPMGIASLTELLVLKGFVVGNLESNIDNSHQGLPQQFLGGMCFPQKRDSCTLKDLIKLKKLRKLSINTSIKAFPREEELEALEKLKALRKLAIAWSVTKKGGSSSADSMNSDNGRQDSEAAKPTRAPNRLKSRQTDWGLPGELEKVVLQSFPDSNTPNWLTPGKLKKLTKLYIRGGKLINLGTDNIDKWEVKILRLTHLENFDMNIEELTNSFPNLEFLENVKCTQLDKWKVLCVPYDEDKHKGPCLKIITDEDGVFKPSFSVQL</sequence>
<gene>
    <name evidence="5" type="ORF">SO802_008374</name>
</gene>
<proteinExistence type="predicted"/>
<keyword evidence="3" id="KW-0732">Signal</keyword>
<evidence type="ECO:0000256" key="1">
    <source>
        <dbReference type="ARBA" id="ARBA00022737"/>
    </source>
</evidence>
<keyword evidence="1" id="KW-0677">Repeat</keyword>
<dbReference type="PANTHER" id="PTHR47186:SF54">
    <property type="entry name" value="DISEASE RESISTANCE RPP13-LIKE PROTEIN 4"/>
    <property type="match status" value="1"/>
</dbReference>
<dbReference type="InterPro" id="IPR032675">
    <property type="entry name" value="LRR_dom_sf"/>
</dbReference>
<dbReference type="Gene3D" id="3.80.10.10">
    <property type="entry name" value="Ribonuclease Inhibitor"/>
    <property type="match status" value="1"/>
</dbReference>
<accession>A0AAW2DAK5</accession>
<evidence type="ECO:0000256" key="3">
    <source>
        <dbReference type="SAM" id="SignalP"/>
    </source>
</evidence>
<organism evidence="5 6">
    <name type="scientific">Lithocarpus litseifolius</name>
    <dbReference type="NCBI Taxonomy" id="425828"/>
    <lineage>
        <taxon>Eukaryota</taxon>
        <taxon>Viridiplantae</taxon>
        <taxon>Streptophyta</taxon>
        <taxon>Embryophyta</taxon>
        <taxon>Tracheophyta</taxon>
        <taxon>Spermatophyta</taxon>
        <taxon>Magnoliopsida</taxon>
        <taxon>eudicotyledons</taxon>
        <taxon>Gunneridae</taxon>
        <taxon>Pentapetalae</taxon>
        <taxon>rosids</taxon>
        <taxon>fabids</taxon>
        <taxon>Fagales</taxon>
        <taxon>Fagaceae</taxon>
        <taxon>Lithocarpus</taxon>
    </lineage>
</organism>
<dbReference type="SUPFAM" id="SSF52047">
    <property type="entry name" value="RNI-like"/>
    <property type="match status" value="1"/>
</dbReference>
<feature type="region of interest" description="Disordered" evidence="2">
    <location>
        <begin position="542"/>
        <end position="577"/>
    </location>
</feature>